<organism evidence="1">
    <name type="scientific">uncultured Caudovirales phage</name>
    <dbReference type="NCBI Taxonomy" id="2100421"/>
    <lineage>
        <taxon>Viruses</taxon>
        <taxon>Duplodnaviria</taxon>
        <taxon>Heunggongvirae</taxon>
        <taxon>Uroviricota</taxon>
        <taxon>Caudoviricetes</taxon>
        <taxon>Peduoviridae</taxon>
        <taxon>Maltschvirus</taxon>
        <taxon>Maltschvirus maltsch</taxon>
    </lineage>
</organism>
<gene>
    <name evidence="2" type="ORF">UFOVP1345_11</name>
    <name evidence="3" type="ORF">UFOVP1542_11</name>
    <name evidence="1" type="ORF">UFOVP920_11</name>
</gene>
<evidence type="ECO:0000313" key="3">
    <source>
        <dbReference type="EMBL" id="CAB5228636.1"/>
    </source>
</evidence>
<sequence>MKRIYRWLDAMIRADVIGSRLDTYDRSCIRAAEAYDRQDRYLRSMERQS</sequence>
<accession>A0A6J5PVS8</accession>
<dbReference type="EMBL" id="LR798390">
    <property type="protein sequence ID" value="CAB5228636.1"/>
    <property type="molecule type" value="Genomic_DNA"/>
</dbReference>
<reference evidence="1" key="1">
    <citation type="submission" date="2020-05" db="EMBL/GenBank/DDBJ databases">
        <authorList>
            <person name="Chiriac C."/>
            <person name="Salcher M."/>
            <person name="Ghai R."/>
            <person name="Kavagutti S V."/>
        </authorList>
    </citation>
    <scope>NUCLEOTIDE SEQUENCE</scope>
</reference>
<evidence type="ECO:0000313" key="1">
    <source>
        <dbReference type="EMBL" id="CAB4171564.1"/>
    </source>
</evidence>
<proteinExistence type="predicted"/>
<dbReference type="EMBL" id="LR797298">
    <property type="protein sequence ID" value="CAB4199818.1"/>
    <property type="molecule type" value="Genomic_DNA"/>
</dbReference>
<protein>
    <submittedName>
        <fullName evidence="1">Uncharacterized protein</fullName>
    </submittedName>
</protein>
<dbReference type="EMBL" id="LR796879">
    <property type="protein sequence ID" value="CAB4171564.1"/>
    <property type="molecule type" value="Genomic_DNA"/>
</dbReference>
<evidence type="ECO:0000313" key="2">
    <source>
        <dbReference type="EMBL" id="CAB4199818.1"/>
    </source>
</evidence>
<name>A0A6J5PVS8_9CAUD</name>